<evidence type="ECO:0000256" key="1">
    <source>
        <dbReference type="SAM" id="SignalP"/>
    </source>
</evidence>
<keyword evidence="1" id="KW-0732">Signal</keyword>
<proteinExistence type="predicted"/>
<feature type="signal peptide" evidence="1">
    <location>
        <begin position="1"/>
        <end position="19"/>
    </location>
</feature>
<reference evidence="2" key="1">
    <citation type="journal article" date="2023" name="Mol. Biol. Evol.">
        <title>Third-Generation Sequencing Reveals the Adaptive Role of the Epigenome in Three Deep-Sea Polychaetes.</title>
        <authorList>
            <person name="Perez M."/>
            <person name="Aroh O."/>
            <person name="Sun Y."/>
            <person name="Lan Y."/>
            <person name="Juniper S.K."/>
            <person name="Young C.R."/>
            <person name="Angers B."/>
            <person name="Qian P.Y."/>
        </authorList>
    </citation>
    <scope>NUCLEOTIDE SEQUENCE</scope>
    <source>
        <strain evidence="2">R07B-5</strain>
    </source>
</reference>
<evidence type="ECO:0000313" key="2">
    <source>
        <dbReference type="EMBL" id="KAK2186954.1"/>
    </source>
</evidence>
<organism evidence="2 3">
    <name type="scientific">Ridgeia piscesae</name>
    <name type="common">Tubeworm</name>
    <dbReference type="NCBI Taxonomy" id="27915"/>
    <lineage>
        <taxon>Eukaryota</taxon>
        <taxon>Metazoa</taxon>
        <taxon>Spiralia</taxon>
        <taxon>Lophotrochozoa</taxon>
        <taxon>Annelida</taxon>
        <taxon>Polychaeta</taxon>
        <taxon>Sedentaria</taxon>
        <taxon>Canalipalpata</taxon>
        <taxon>Sabellida</taxon>
        <taxon>Siboglinidae</taxon>
        <taxon>Ridgeia</taxon>
    </lineage>
</organism>
<accession>A0AAD9P2P4</accession>
<feature type="chain" id="PRO_5042145687" evidence="1">
    <location>
        <begin position="20"/>
        <end position="90"/>
    </location>
</feature>
<name>A0AAD9P2P4_RIDPI</name>
<protein>
    <submittedName>
        <fullName evidence="2">Uncharacterized protein</fullName>
    </submittedName>
</protein>
<sequence length="90" mass="9950">MLLVLASFLAGAPLEKLVCRPLSDPSRSEFNMSINIESLLEKMDVDLTSFALLSDEVEARLRKFKAAVQIDYHNIKTVASRYACVTLCGA</sequence>
<evidence type="ECO:0000313" key="3">
    <source>
        <dbReference type="Proteomes" id="UP001209878"/>
    </source>
</evidence>
<dbReference type="EMBL" id="JAODUO010000182">
    <property type="protein sequence ID" value="KAK2186954.1"/>
    <property type="molecule type" value="Genomic_DNA"/>
</dbReference>
<keyword evidence="3" id="KW-1185">Reference proteome</keyword>
<dbReference type="AlphaFoldDB" id="A0AAD9P2P4"/>
<comment type="caution">
    <text evidence="2">The sequence shown here is derived from an EMBL/GenBank/DDBJ whole genome shotgun (WGS) entry which is preliminary data.</text>
</comment>
<dbReference type="Proteomes" id="UP001209878">
    <property type="component" value="Unassembled WGS sequence"/>
</dbReference>
<gene>
    <name evidence="2" type="ORF">NP493_183g00022</name>
</gene>